<dbReference type="InterPro" id="IPR016169">
    <property type="entry name" value="FAD-bd_PCMH_sub2"/>
</dbReference>
<dbReference type="EMBL" id="CP009238">
    <property type="protein sequence ID" value="AIL33044.1"/>
    <property type="molecule type" value="Genomic_DNA"/>
</dbReference>
<dbReference type="SUPFAM" id="SSF54631">
    <property type="entry name" value="CBS-domain pair"/>
    <property type="match status" value="1"/>
</dbReference>
<dbReference type="Proteomes" id="UP000028945">
    <property type="component" value="Chromosome"/>
</dbReference>
<keyword evidence="1" id="KW-0677">Repeat</keyword>
<dbReference type="STRING" id="1072685.IX83_06715"/>
<dbReference type="InterPro" id="IPR005170">
    <property type="entry name" value="Transptr-assoc_dom"/>
</dbReference>
<dbReference type="PROSITE" id="PS51371">
    <property type="entry name" value="CBS"/>
    <property type="match status" value="2"/>
</dbReference>
<dbReference type="InterPro" id="IPR044751">
    <property type="entry name" value="Ion_transp-like_CBS"/>
</dbReference>
<dbReference type="CDD" id="cd04590">
    <property type="entry name" value="CBS_pair_CorC_HlyC_assoc"/>
    <property type="match status" value="1"/>
</dbReference>
<dbReference type="PANTHER" id="PTHR22777:SF27">
    <property type="entry name" value="MAGNESIUM AND COBALT EFFLUX PROTEIN CORC"/>
    <property type="match status" value="1"/>
</dbReference>
<dbReference type="Gene3D" id="3.30.465.10">
    <property type="match status" value="1"/>
</dbReference>
<reference evidence="5 6" key="1">
    <citation type="journal article" date="2014" name="BMC Genomics">
        <title>A genomic perspective on a new bacterial genus and species from the Alcaligenaceae family, Basilea psittacipulmonis.</title>
        <authorList>
            <person name="Whiteson K.L."/>
            <person name="Hernandez D."/>
            <person name="Lazarevic V."/>
            <person name="Gaia N."/>
            <person name="Farinelli L."/>
            <person name="Francois P."/>
            <person name="Pilo P."/>
            <person name="Frey J."/>
            <person name="Schrenzel J."/>
        </authorList>
    </citation>
    <scope>NUCLEOTIDE SEQUENCE [LARGE SCALE GENOMIC DNA]</scope>
    <source>
        <strain evidence="5 6">DSM 24701</strain>
    </source>
</reference>
<accession>A0A077DEB1</accession>
<dbReference type="PANTHER" id="PTHR22777">
    <property type="entry name" value="HEMOLYSIN-RELATED"/>
    <property type="match status" value="1"/>
</dbReference>
<gene>
    <name evidence="5" type="ORF">IX83_06715</name>
</gene>
<dbReference type="eggNOG" id="COG4535">
    <property type="taxonomic scope" value="Bacteria"/>
</dbReference>
<evidence type="ECO:0000256" key="2">
    <source>
        <dbReference type="ARBA" id="ARBA00023122"/>
    </source>
</evidence>
<dbReference type="InterPro" id="IPR000644">
    <property type="entry name" value="CBS_dom"/>
</dbReference>
<dbReference type="SMART" id="SM01091">
    <property type="entry name" value="CorC_HlyC"/>
    <property type="match status" value="1"/>
</dbReference>
<organism evidence="5 6">
    <name type="scientific">Basilea psittacipulmonis DSM 24701</name>
    <dbReference type="NCBI Taxonomy" id="1072685"/>
    <lineage>
        <taxon>Bacteria</taxon>
        <taxon>Pseudomonadati</taxon>
        <taxon>Pseudomonadota</taxon>
        <taxon>Betaproteobacteria</taxon>
        <taxon>Burkholderiales</taxon>
        <taxon>Alcaligenaceae</taxon>
        <taxon>Basilea</taxon>
    </lineage>
</organism>
<dbReference type="InterPro" id="IPR046342">
    <property type="entry name" value="CBS_dom_sf"/>
</dbReference>
<dbReference type="Pfam" id="PF00571">
    <property type="entry name" value="CBS"/>
    <property type="match status" value="2"/>
</dbReference>
<proteinExistence type="predicted"/>
<feature type="domain" description="CBS" evidence="4">
    <location>
        <begin position="112"/>
        <end position="169"/>
    </location>
</feature>
<dbReference type="GO" id="GO:0005886">
    <property type="term" value="C:plasma membrane"/>
    <property type="evidence" value="ECO:0007669"/>
    <property type="project" value="TreeGrafter"/>
</dbReference>
<evidence type="ECO:0000256" key="1">
    <source>
        <dbReference type="ARBA" id="ARBA00022737"/>
    </source>
</evidence>
<dbReference type="SUPFAM" id="SSF56176">
    <property type="entry name" value="FAD-binding/transporter-associated domain-like"/>
    <property type="match status" value="1"/>
</dbReference>
<name>A0A077DEB1_9BURK</name>
<evidence type="ECO:0000313" key="6">
    <source>
        <dbReference type="Proteomes" id="UP000028945"/>
    </source>
</evidence>
<evidence type="ECO:0000313" key="5">
    <source>
        <dbReference type="EMBL" id="AIL33044.1"/>
    </source>
</evidence>
<keyword evidence="2 3" id="KW-0129">CBS domain</keyword>
<dbReference type="FunFam" id="3.10.580.10:FF:000002">
    <property type="entry name" value="Magnesium/cobalt efflux protein CorC"/>
    <property type="match status" value="1"/>
</dbReference>
<protein>
    <submittedName>
        <fullName evidence="5">Magnesium transporter</fullName>
    </submittedName>
</protein>
<dbReference type="KEGG" id="bpsi:IX83_06715"/>
<dbReference type="HOGENOM" id="CLU_015237_3_0_4"/>
<dbReference type="InterPro" id="IPR036318">
    <property type="entry name" value="FAD-bd_PCMH-like_sf"/>
</dbReference>
<dbReference type="Pfam" id="PF03471">
    <property type="entry name" value="CorC_HlyC"/>
    <property type="match status" value="1"/>
</dbReference>
<dbReference type="AlphaFoldDB" id="A0A077DEB1"/>
<dbReference type="Gene3D" id="3.10.580.10">
    <property type="entry name" value="CBS-domain"/>
    <property type="match status" value="1"/>
</dbReference>
<sequence length="267" mass="30545">MFKGKHIENIQDLMNALSKAHEDGIIADDAYHMMAGSISFAKTTVSDIMTPRSQMCMIDVNKPLAESLHYIIETGHSRFPVYDKERDNIIGLLLVKDLLPYILNPQINLKELIRPAYFVPESKHLNQLLTEFRTKRNHIAIAVDEYGGFTGLLTLEDVLEQIVGDIEDETDEEEEETIFQESENTWRVVGSTKIEDINETLGTDFSLEENITLGGWIIDKLDHIPIRGETYTEQGYKFRVLKSDGKKVLWLHITKLPLENEDPSPKE</sequence>
<dbReference type="GO" id="GO:0050660">
    <property type="term" value="F:flavin adenine dinucleotide binding"/>
    <property type="evidence" value="ECO:0007669"/>
    <property type="project" value="InterPro"/>
</dbReference>
<keyword evidence="6" id="KW-1185">Reference proteome</keyword>
<evidence type="ECO:0000259" key="4">
    <source>
        <dbReference type="PROSITE" id="PS51371"/>
    </source>
</evidence>
<evidence type="ECO:0000256" key="3">
    <source>
        <dbReference type="PROSITE-ProRule" id="PRU00703"/>
    </source>
</evidence>
<feature type="domain" description="CBS" evidence="4">
    <location>
        <begin position="49"/>
        <end position="111"/>
    </location>
</feature>